<evidence type="ECO:0000256" key="3">
    <source>
        <dbReference type="PROSITE-ProRule" id="PRU00284"/>
    </source>
</evidence>
<organism evidence="9 10">
    <name type="scientific">Noviherbaspirillum suwonense</name>
    <dbReference type="NCBI Taxonomy" id="1224511"/>
    <lineage>
        <taxon>Bacteria</taxon>
        <taxon>Pseudomonadati</taxon>
        <taxon>Pseudomonadota</taxon>
        <taxon>Betaproteobacteria</taxon>
        <taxon>Burkholderiales</taxon>
        <taxon>Oxalobacteraceae</taxon>
        <taxon>Noviherbaspirillum</taxon>
    </lineage>
</organism>
<evidence type="ECO:0000256" key="2">
    <source>
        <dbReference type="ARBA" id="ARBA00029447"/>
    </source>
</evidence>
<keyword evidence="1" id="KW-0488">Methylation</keyword>
<proteinExistence type="inferred from homology"/>
<dbReference type="CDD" id="cd19411">
    <property type="entry name" value="MCP2201-like_sensor"/>
    <property type="match status" value="1"/>
</dbReference>
<feature type="region of interest" description="Disordered" evidence="5">
    <location>
        <begin position="268"/>
        <end position="294"/>
    </location>
</feature>
<sequence>MGLGFAALFLLSALITAVGLVKLNAVSKASHEMVEVTIAKERMISDWTTQMGIAVVRIVAIAKSSDTSLATFFAADTEASAKQSAELLKRIEPLMGTAEEIAAFRKIADQRALYTAARVEVMKLKVAGNTVEAAKVLEEKFIPTAARFVAAANELLKLERDYLDGKGRQIVAVEASSRVEMIALSGLALALSILCGWALSASITGPIRRAVAAARRVADGDLTGKIDVTSKDEIGDLQHALRDMNGNLLRIVSQVRAGTETIATASGEIASGNQDLSSRTEQQASSLEETASSMEELTATVKQNASNAQQANQLAIAAADVAVRGGEVVAQAVSTMGEIDASSKKIVDIIAVIDGIAFQTNILALNAAVEAARAGEQGRGFAVVATEVRSLAQRSAAAAREIKDLIGDSVSKVDTGTALVGQAGRTMGDVVASIRRVTDIVAEISAASAEQSAGIAQVNQAIAQMDQVTQQNAALVEEAAAASESMQDQSQQLKRAVGEFRVDSEPALSAASAAIPRALVQAVRRAPSAAVPAAVSRPRQAAVPAATGSDWEEF</sequence>
<dbReference type="PANTHER" id="PTHR43531">
    <property type="entry name" value="PROTEIN ICFG"/>
    <property type="match status" value="1"/>
</dbReference>
<dbReference type="CDD" id="cd11386">
    <property type="entry name" value="MCP_signal"/>
    <property type="match status" value="1"/>
</dbReference>
<keyword evidence="6" id="KW-0812">Transmembrane</keyword>
<keyword evidence="10" id="KW-1185">Reference proteome</keyword>
<keyword evidence="6" id="KW-0472">Membrane</keyword>
<dbReference type="SMART" id="SM00304">
    <property type="entry name" value="HAMP"/>
    <property type="match status" value="1"/>
</dbReference>
<gene>
    <name evidence="9" type="ORF">SAMN06295970_10814</name>
</gene>
<dbReference type="Gene3D" id="1.10.287.950">
    <property type="entry name" value="Methyl-accepting chemotaxis protein"/>
    <property type="match status" value="1"/>
</dbReference>
<dbReference type="InterPro" id="IPR004090">
    <property type="entry name" value="Chemotax_Me-accpt_rcpt"/>
</dbReference>
<evidence type="ECO:0000313" key="10">
    <source>
        <dbReference type="Proteomes" id="UP001158049"/>
    </source>
</evidence>
<keyword evidence="3" id="KW-0807">Transducer</keyword>
<evidence type="ECO:0000259" key="8">
    <source>
        <dbReference type="PROSITE" id="PS50885"/>
    </source>
</evidence>
<dbReference type="Pfam" id="PF00015">
    <property type="entry name" value="MCPsignal"/>
    <property type="match status" value="1"/>
</dbReference>
<feature type="transmembrane region" description="Helical" evidence="6">
    <location>
        <begin position="181"/>
        <end position="199"/>
    </location>
</feature>
<dbReference type="Pfam" id="PF12729">
    <property type="entry name" value="4HB_MCP_1"/>
    <property type="match status" value="1"/>
</dbReference>
<dbReference type="PRINTS" id="PR00260">
    <property type="entry name" value="CHEMTRNSDUCR"/>
</dbReference>
<keyword evidence="4" id="KW-0175">Coiled coil</keyword>
<reference evidence="9 10" key="1">
    <citation type="submission" date="2017-05" db="EMBL/GenBank/DDBJ databases">
        <authorList>
            <person name="Varghese N."/>
            <person name="Submissions S."/>
        </authorList>
    </citation>
    <scope>NUCLEOTIDE SEQUENCE [LARGE SCALE GENOMIC DNA]</scope>
    <source>
        <strain evidence="9 10">DSM 26001</strain>
    </source>
</reference>
<dbReference type="SMART" id="SM00283">
    <property type="entry name" value="MA"/>
    <property type="match status" value="1"/>
</dbReference>
<dbReference type="InterPro" id="IPR024478">
    <property type="entry name" value="HlyB_4HB_MCP"/>
</dbReference>
<dbReference type="PROSITE" id="PS50111">
    <property type="entry name" value="CHEMOTAXIS_TRANSDUC_2"/>
    <property type="match status" value="1"/>
</dbReference>
<accession>A0ABY1Q7E3</accession>
<feature type="compositionally biased region" description="Low complexity" evidence="5">
    <location>
        <begin position="531"/>
        <end position="546"/>
    </location>
</feature>
<feature type="domain" description="HAMP" evidence="8">
    <location>
        <begin position="201"/>
        <end position="253"/>
    </location>
</feature>
<dbReference type="Proteomes" id="UP001158049">
    <property type="component" value="Unassembled WGS sequence"/>
</dbReference>
<dbReference type="InterPro" id="IPR004089">
    <property type="entry name" value="MCPsignal_dom"/>
</dbReference>
<dbReference type="PANTHER" id="PTHR43531:SF14">
    <property type="entry name" value="METHYL-ACCEPTING CHEMOTAXIS PROTEIN I-RELATED"/>
    <property type="match status" value="1"/>
</dbReference>
<evidence type="ECO:0000256" key="4">
    <source>
        <dbReference type="SAM" id="Coils"/>
    </source>
</evidence>
<feature type="region of interest" description="Disordered" evidence="5">
    <location>
        <begin position="531"/>
        <end position="554"/>
    </location>
</feature>
<evidence type="ECO:0000259" key="7">
    <source>
        <dbReference type="PROSITE" id="PS50111"/>
    </source>
</evidence>
<feature type="compositionally biased region" description="Polar residues" evidence="5">
    <location>
        <begin position="271"/>
        <end position="294"/>
    </location>
</feature>
<dbReference type="InterPro" id="IPR051310">
    <property type="entry name" value="MCP_chemotaxis"/>
</dbReference>
<comment type="similarity">
    <text evidence="2">Belongs to the methyl-accepting chemotaxis (MCP) protein family.</text>
</comment>
<name>A0ABY1Q7E3_9BURK</name>
<dbReference type="PROSITE" id="PS50885">
    <property type="entry name" value="HAMP"/>
    <property type="match status" value="1"/>
</dbReference>
<dbReference type="CDD" id="cd06225">
    <property type="entry name" value="HAMP"/>
    <property type="match status" value="1"/>
</dbReference>
<comment type="caution">
    <text evidence="9">The sequence shown here is derived from an EMBL/GenBank/DDBJ whole genome shotgun (WGS) entry which is preliminary data.</text>
</comment>
<protein>
    <submittedName>
        <fullName evidence="9">Methyl-accepting chemotaxis protein</fullName>
    </submittedName>
</protein>
<dbReference type="Pfam" id="PF00672">
    <property type="entry name" value="HAMP"/>
    <property type="match status" value="1"/>
</dbReference>
<dbReference type="InterPro" id="IPR003660">
    <property type="entry name" value="HAMP_dom"/>
</dbReference>
<feature type="coiled-coil region" evidence="4">
    <location>
        <begin position="458"/>
        <end position="496"/>
    </location>
</feature>
<dbReference type="EMBL" id="FXUL01000008">
    <property type="protein sequence ID" value="SMP62029.1"/>
    <property type="molecule type" value="Genomic_DNA"/>
</dbReference>
<evidence type="ECO:0000256" key="5">
    <source>
        <dbReference type="SAM" id="MobiDB-lite"/>
    </source>
</evidence>
<dbReference type="InterPro" id="IPR047347">
    <property type="entry name" value="YvaQ-like_sensor"/>
</dbReference>
<evidence type="ECO:0000256" key="1">
    <source>
        <dbReference type="ARBA" id="ARBA00022481"/>
    </source>
</evidence>
<evidence type="ECO:0000256" key="6">
    <source>
        <dbReference type="SAM" id="Phobius"/>
    </source>
</evidence>
<dbReference type="SUPFAM" id="SSF58104">
    <property type="entry name" value="Methyl-accepting chemotaxis protein (MCP) signaling domain"/>
    <property type="match status" value="1"/>
</dbReference>
<evidence type="ECO:0000313" key="9">
    <source>
        <dbReference type="EMBL" id="SMP62029.1"/>
    </source>
</evidence>
<keyword evidence="6" id="KW-1133">Transmembrane helix</keyword>
<feature type="domain" description="Methyl-accepting transducer" evidence="7">
    <location>
        <begin position="258"/>
        <end position="487"/>
    </location>
</feature>